<evidence type="ECO:0000256" key="3">
    <source>
        <dbReference type="ARBA" id="ARBA00037224"/>
    </source>
</evidence>
<keyword evidence="5" id="KW-0472">Membrane</keyword>
<accession>H9G8E9</accession>
<comment type="function">
    <text evidence="3">Rab9 effector required for endosome to trans-Golgi network (TGN) transport.</text>
</comment>
<evidence type="ECO:0000313" key="7">
    <source>
        <dbReference type="Proteomes" id="UP000001646"/>
    </source>
</evidence>
<proteinExistence type="predicted"/>
<organism evidence="6 7">
    <name type="scientific">Anolis carolinensis</name>
    <name type="common">Green anole</name>
    <name type="synonym">American chameleon</name>
    <dbReference type="NCBI Taxonomy" id="28377"/>
    <lineage>
        <taxon>Eukaryota</taxon>
        <taxon>Metazoa</taxon>
        <taxon>Chordata</taxon>
        <taxon>Craniata</taxon>
        <taxon>Vertebrata</taxon>
        <taxon>Euteleostomi</taxon>
        <taxon>Lepidosauria</taxon>
        <taxon>Squamata</taxon>
        <taxon>Bifurcata</taxon>
        <taxon>Unidentata</taxon>
        <taxon>Episquamata</taxon>
        <taxon>Toxicofera</taxon>
        <taxon>Iguania</taxon>
        <taxon>Dactyloidae</taxon>
        <taxon>Anolis</taxon>
    </lineage>
</organism>
<dbReference type="Gene3D" id="2.120.10.80">
    <property type="entry name" value="Kelch-type beta propeller"/>
    <property type="match status" value="1"/>
</dbReference>
<reference evidence="6" key="3">
    <citation type="submission" date="2025-09" db="UniProtKB">
        <authorList>
            <consortium name="Ensembl"/>
        </authorList>
    </citation>
    <scope>IDENTIFICATION</scope>
</reference>
<sequence length="280" mass="30987">MLILLHGKIRYPLKIRPSTSLGAKTNIRHCLIFGETWYISFAVSYYVFVSIIIIMMMMYNIQKTGTWEKPEVRGVPPSVRTFHTSTAAIGDRLYVFGGGDKGADPVQDQQLHIFDSATLTWLQPEVSGQAPTPRHGHVMVAVGNRLFVHGGLASDTFYGDLFSIDITKMKWETLPATGSVPGGRAAHSAVAFRDHLYIFGGMDPTGALDTMYKYHIEKGHWTQLEFKTALPAGRLDHSMCIIPWEAPSSESSGLTHLCLIFGGMDMKGEIYGDCVVCVLE</sequence>
<evidence type="ECO:0000256" key="2">
    <source>
        <dbReference type="ARBA" id="ARBA00022737"/>
    </source>
</evidence>
<dbReference type="HOGENOM" id="CLU_045313_1_0_1"/>
<evidence type="ECO:0000256" key="5">
    <source>
        <dbReference type="SAM" id="Phobius"/>
    </source>
</evidence>
<keyword evidence="2" id="KW-0677">Repeat</keyword>
<dbReference type="InterPro" id="IPR052124">
    <property type="entry name" value="Rab9_kelch_effector"/>
</dbReference>
<dbReference type="PANTHER" id="PTHR46647:SF1">
    <property type="entry name" value="RAB9 EFFECTOR PROTEIN WITH KELCH MOTIFS"/>
    <property type="match status" value="1"/>
</dbReference>
<dbReference type="eggNOG" id="KOG0379">
    <property type="taxonomic scope" value="Eukaryota"/>
</dbReference>
<keyword evidence="1" id="KW-0880">Kelch repeat</keyword>
<keyword evidence="5" id="KW-0812">Transmembrane</keyword>
<protein>
    <recommendedName>
        <fullName evidence="4">Rab9 effector protein with kelch motifs</fullName>
    </recommendedName>
</protein>
<dbReference type="GeneTree" id="ENSGT00940000158763"/>
<dbReference type="Pfam" id="PF24681">
    <property type="entry name" value="Kelch_KLHDC2_KLHL20_DRC7"/>
    <property type="match status" value="1"/>
</dbReference>
<dbReference type="PANTHER" id="PTHR46647">
    <property type="entry name" value="RAB9 EFFECTOR PROTEIN WITH KELCH MOTIFS"/>
    <property type="match status" value="1"/>
</dbReference>
<dbReference type="FunCoup" id="H9G8E9">
    <property type="interactions" value="131"/>
</dbReference>
<dbReference type="AlphaFoldDB" id="H9G8E9"/>
<reference evidence="6" key="1">
    <citation type="submission" date="2009-12" db="EMBL/GenBank/DDBJ databases">
        <title>The Genome Sequence of Anolis carolinensis (Green Anole Lizard).</title>
        <authorList>
            <consortium name="The Genome Sequencing Platform"/>
            <person name="Di Palma F."/>
            <person name="Alfoldi J."/>
            <person name="Heiman D."/>
            <person name="Young S."/>
            <person name="Grabherr M."/>
            <person name="Johnson J."/>
            <person name="Lander E.S."/>
            <person name="Lindblad-Toh K."/>
        </authorList>
    </citation>
    <scope>NUCLEOTIDE SEQUENCE [LARGE SCALE GENOMIC DNA]</scope>
    <source>
        <strain evidence="6">JBL SC #1</strain>
    </source>
</reference>
<dbReference type="STRING" id="28377.ENSACAP00000003934"/>
<dbReference type="SUPFAM" id="SSF117281">
    <property type="entry name" value="Kelch motif"/>
    <property type="match status" value="1"/>
</dbReference>
<name>H9G8E9_ANOCA</name>
<reference evidence="6" key="2">
    <citation type="submission" date="2025-08" db="UniProtKB">
        <authorList>
            <consortium name="Ensembl"/>
        </authorList>
    </citation>
    <scope>IDENTIFICATION</scope>
</reference>
<keyword evidence="5" id="KW-1133">Transmembrane helix</keyword>
<dbReference type="InParanoid" id="H9G8E9"/>
<dbReference type="Proteomes" id="UP000001646">
    <property type="component" value="Unplaced"/>
</dbReference>
<keyword evidence="7" id="KW-1185">Reference proteome</keyword>
<dbReference type="Ensembl" id="ENSACAT00000004026.3">
    <property type="protein sequence ID" value="ENSACAP00000003934.3"/>
    <property type="gene ID" value="ENSACAG00000004012.3"/>
</dbReference>
<evidence type="ECO:0000313" key="6">
    <source>
        <dbReference type="Ensembl" id="ENSACAP00000003934.3"/>
    </source>
</evidence>
<dbReference type="InterPro" id="IPR015915">
    <property type="entry name" value="Kelch-typ_b-propeller"/>
</dbReference>
<dbReference type="Bgee" id="ENSACAG00000004012">
    <property type="expression patterns" value="Expressed in kidney and 11 other cell types or tissues"/>
</dbReference>
<feature type="transmembrane region" description="Helical" evidence="5">
    <location>
        <begin position="37"/>
        <end position="59"/>
    </location>
</feature>
<evidence type="ECO:0000256" key="1">
    <source>
        <dbReference type="ARBA" id="ARBA00022441"/>
    </source>
</evidence>
<evidence type="ECO:0000256" key="4">
    <source>
        <dbReference type="ARBA" id="ARBA00039295"/>
    </source>
</evidence>